<proteinExistence type="predicted"/>
<feature type="compositionally biased region" description="Basic and acidic residues" evidence="1">
    <location>
        <begin position="219"/>
        <end position="229"/>
    </location>
</feature>
<feature type="compositionally biased region" description="Polar residues" evidence="1">
    <location>
        <begin position="323"/>
        <end position="333"/>
    </location>
</feature>
<feature type="compositionally biased region" description="Gly residues" evidence="1">
    <location>
        <begin position="82"/>
        <end position="94"/>
    </location>
</feature>
<dbReference type="Proteomes" id="UP001162029">
    <property type="component" value="Unassembled WGS sequence"/>
</dbReference>
<feature type="signal peptide" evidence="2">
    <location>
        <begin position="1"/>
        <end position="17"/>
    </location>
</feature>
<gene>
    <name evidence="3" type="ORF">PDE001_LOCUS11329</name>
</gene>
<organism evidence="3 4">
    <name type="scientific">Peronospora destructor</name>
    <dbReference type="NCBI Taxonomy" id="86335"/>
    <lineage>
        <taxon>Eukaryota</taxon>
        <taxon>Sar</taxon>
        <taxon>Stramenopiles</taxon>
        <taxon>Oomycota</taxon>
        <taxon>Peronosporomycetes</taxon>
        <taxon>Peronosporales</taxon>
        <taxon>Peronosporaceae</taxon>
        <taxon>Peronospora</taxon>
    </lineage>
</organism>
<evidence type="ECO:0000256" key="1">
    <source>
        <dbReference type="SAM" id="MobiDB-lite"/>
    </source>
</evidence>
<feature type="compositionally biased region" description="Low complexity" evidence="1">
    <location>
        <begin position="165"/>
        <end position="182"/>
    </location>
</feature>
<feature type="compositionally biased region" description="Low complexity" evidence="1">
    <location>
        <begin position="257"/>
        <end position="274"/>
    </location>
</feature>
<feature type="region of interest" description="Disordered" evidence="1">
    <location>
        <begin position="256"/>
        <end position="379"/>
    </location>
</feature>
<dbReference type="AlphaFoldDB" id="A0AAV0VD87"/>
<keyword evidence="2" id="KW-0732">Signal</keyword>
<feature type="compositionally biased region" description="Basic and acidic residues" evidence="1">
    <location>
        <begin position="354"/>
        <end position="365"/>
    </location>
</feature>
<name>A0AAV0VD87_9STRA</name>
<feature type="region of interest" description="Disordered" evidence="1">
    <location>
        <begin position="45"/>
        <end position="151"/>
    </location>
</feature>
<evidence type="ECO:0000256" key="2">
    <source>
        <dbReference type="SAM" id="SignalP"/>
    </source>
</evidence>
<evidence type="ECO:0000313" key="4">
    <source>
        <dbReference type="Proteomes" id="UP001162029"/>
    </source>
</evidence>
<feature type="region of interest" description="Disordered" evidence="1">
    <location>
        <begin position="164"/>
        <end position="243"/>
    </location>
</feature>
<reference evidence="3" key="1">
    <citation type="submission" date="2022-12" db="EMBL/GenBank/DDBJ databases">
        <authorList>
            <person name="Webb A."/>
        </authorList>
    </citation>
    <scope>NUCLEOTIDE SEQUENCE</scope>
    <source>
        <strain evidence="3">Pd1</strain>
    </source>
</reference>
<protein>
    <submittedName>
        <fullName evidence="3">Uncharacterized protein</fullName>
    </submittedName>
</protein>
<accession>A0AAV0VD87</accession>
<feature type="compositionally biased region" description="Basic and acidic residues" evidence="1">
    <location>
        <begin position="127"/>
        <end position="137"/>
    </location>
</feature>
<feature type="chain" id="PRO_5043841321" evidence="2">
    <location>
        <begin position="18"/>
        <end position="421"/>
    </location>
</feature>
<keyword evidence="4" id="KW-1185">Reference proteome</keyword>
<feature type="compositionally biased region" description="Polar residues" evidence="1">
    <location>
        <begin position="46"/>
        <end position="56"/>
    </location>
</feature>
<evidence type="ECO:0000313" key="3">
    <source>
        <dbReference type="EMBL" id="CAI5746328.1"/>
    </source>
</evidence>
<comment type="caution">
    <text evidence="3">The sequence shown here is derived from an EMBL/GenBank/DDBJ whole genome shotgun (WGS) entry which is preliminary data.</text>
</comment>
<feature type="compositionally biased region" description="Low complexity" evidence="1">
    <location>
        <begin position="334"/>
        <end position="346"/>
    </location>
</feature>
<dbReference type="EMBL" id="CANTFM010002444">
    <property type="protein sequence ID" value="CAI5746328.1"/>
    <property type="molecule type" value="Genomic_DNA"/>
</dbReference>
<sequence>MLLKYVVLASALGSILSNDGLVTADKPDILRRGVTKEQKEVDFFASETTAEGSPTTRKLVPAAASYTDGLDDTDSKSTGSPGSSGGKTPGGLTGKGMADIDKMMKSIMDSGSDGSYTGPSPDFLEDDQAKEKDKSDEDANTDSKFSRHGSSGIFDMLDKLIAAESASGSTGSPGSSGRKTPGGLTGKGMADIDKMMKSIMDSGSDESYTGPSPDFLEDDQAKEKDKSDEDANTDSKFSRHGSSGIFDMLDKLIAAESASGSTGSPGSSGRKTPGGLTGKGMADIDKMMKSIMDSGSDESYTGPSPDFLEDDQAKDGWLDDYTDSSAESTSGIKSSDSFSNTPSFSSGLGTYSFPDKKGKTDDVSGKKSVGTETVTSPDVAKPTCSLMENSGCERCQNTRLDTNSGGGQVGKFKTMVKEMGM</sequence>